<reference evidence="2" key="1">
    <citation type="submission" date="2021-07" db="EMBL/GenBank/DDBJ databases">
        <authorList>
            <person name="Durling M."/>
        </authorList>
    </citation>
    <scope>NUCLEOTIDE SEQUENCE</scope>
</reference>
<comment type="caution">
    <text evidence="2">The sequence shown here is derived from an EMBL/GenBank/DDBJ whole genome shotgun (WGS) entry which is preliminary data.</text>
</comment>
<evidence type="ECO:0000313" key="2">
    <source>
        <dbReference type="EMBL" id="CAG8951962.1"/>
    </source>
</evidence>
<accession>A0A9N9KTY9</accession>
<name>A0A9N9KTY9_9HELO</name>
<proteinExistence type="predicted"/>
<feature type="region of interest" description="Disordered" evidence="1">
    <location>
        <begin position="24"/>
        <end position="90"/>
    </location>
</feature>
<evidence type="ECO:0000256" key="1">
    <source>
        <dbReference type="SAM" id="MobiDB-lite"/>
    </source>
</evidence>
<evidence type="ECO:0000313" key="3">
    <source>
        <dbReference type="Proteomes" id="UP000696280"/>
    </source>
</evidence>
<dbReference type="EMBL" id="CAJVRL010000045">
    <property type="protein sequence ID" value="CAG8951962.1"/>
    <property type="molecule type" value="Genomic_DNA"/>
</dbReference>
<protein>
    <submittedName>
        <fullName evidence="2">Uncharacterized protein</fullName>
    </submittedName>
</protein>
<feature type="compositionally biased region" description="Basic and acidic residues" evidence="1">
    <location>
        <begin position="58"/>
        <end position="67"/>
    </location>
</feature>
<dbReference type="AlphaFoldDB" id="A0A9N9KTY9"/>
<organism evidence="2 3">
    <name type="scientific">Hymenoscyphus fraxineus</name>
    <dbReference type="NCBI Taxonomy" id="746836"/>
    <lineage>
        <taxon>Eukaryota</taxon>
        <taxon>Fungi</taxon>
        <taxon>Dikarya</taxon>
        <taxon>Ascomycota</taxon>
        <taxon>Pezizomycotina</taxon>
        <taxon>Leotiomycetes</taxon>
        <taxon>Helotiales</taxon>
        <taxon>Helotiaceae</taxon>
        <taxon>Hymenoscyphus</taxon>
    </lineage>
</organism>
<gene>
    <name evidence="2" type="ORF">HYFRA_00000697</name>
</gene>
<feature type="compositionally biased region" description="Polar residues" evidence="1">
    <location>
        <begin position="34"/>
        <end position="50"/>
    </location>
</feature>
<keyword evidence="3" id="KW-1185">Reference proteome</keyword>
<dbReference type="Proteomes" id="UP000696280">
    <property type="component" value="Unassembled WGS sequence"/>
</dbReference>
<sequence length="153" mass="17151">MNLLPACSQMSPSLTYRMKRATGLPSRSIGCQPRPTSLNQQTARSKSRTTGARVPGELTRREQRIFEKLSSGKLAETTSARSPKEKEKSFQWSEDARKRIYIVGANPRARLFAGVLRCKSDPPPVTVLVSSNAQVKRFAVEELYILQQMKVLL</sequence>